<evidence type="ECO:0000259" key="8">
    <source>
        <dbReference type="Pfam" id="PF01182"/>
    </source>
</evidence>
<evidence type="ECO:0000256" key="6">
    <source>
        <dbReference type="ARBA" id="ARBA00020337"/>
    </source>
</evidence>
<keyword evidence="7 10" id="KW-0378">Hydrolase</keyword>
<dbReference type="AlphaFoldDB" id="A0A494RNB3"/>
<dbReference type="CDD" id="cd01400">
    <property type="entry name" value="6PGL"/>
    <property type="match status" value="1"/>
</dbReference>
<evidence type="ECO:0000256" key="2">
    <source>
        <dbReference type="ARBA" id="ARBA00002681"/>
    </source>
</evidence>
<reference evidence="10 11" key="1">
    <citation type="submission" date="2020-04" db="EMBL/GenBank/DDBJ databases">
        <authorList>
            <person name="Hitch T.C.A."/>
            <person name="Wylensek D."/>
            <person name="Clavel T."/>
        </authorList>
    </citation>
    <scope>NUCLEOTIDE SEQUENCE [LARGE SCALE GENOMIC DNA]</scope>
    <source>
        <strain evidence="10 11">BL-383-APC-2I</strain>
    </source>
</reference>
<comment type="similarity">
    <text evidence="4 7">Belongs to the glucosamine/galactosamine-6-phosphate isomerase family. 6-phosphogluconolactonase subfamily.</text>
</comment>
<comment type="catalytic activity">
    <reaction evidence="1 7">
        <text>6-phospho-D-glucono-1,5-lactone + H2O = 6-phospho-D-gluconate + H(+)</text>
        <dbReference type="Rhea" id="RHEA:12556"/>
        <dbReference type="ChEBI" id="CHEBI:15377"/>
        <dbReference type="ChEBI" id="CHEBI:15378"/>
        <dbReference type="ChEBI" id="CHEBI:57955"/>
        <dbReference type="ChEBI" id="CHEBI:58759"/>
        <dbReference type="EC" id="3.1.1.31"/>
    </reaction>
</comment>
<comment type="caution">
    <text evidence="10">The sequence shown here is derived from an EMBL/GenBank/DDBJ whole genome shotgun (WGS) entry which is preliminary data.</text>
</comment>
<dbReference type="Proteomes" id="UP000589552">
    <property type="component" value="Unassembled WGS sequence"/>
</dbReference>
<dbReference type="GO" id="GO:0006098">
    <property type="term" value="P:pentose-phosphate shunt"/>
    <property type="evidence" value="ECO:0007669"/>
    <property type="project" value="UniProtKB-UniPathway"/>
</dbReference>
<evidence type="ECO:0000256" key="5">
    <source>
        <dbReference type="ARBA" id="ARBA00013198"/>
    </source>
</evidence>
<protein>
    <recommendedName>
        <fullName evidence="6 7">6-phosphogluconolactonase</fullName>
        <shortName evidence="7">6PGL</shortName>
        <ecNumber evidence="5 7">3.1.1.31</ecNumber>
    </recommendedName>
</protein>
<evidence type="ECO:0000313" key="12">
    <source>
        <dbReference type="Proteomes" id="UP001558353"/>
    </source>
</evidence>
<dbReference type="NCBIfam" id="TIGR01198">
    <property type="entry name" value="pgl"/>
    <property type="match status" value="1"/>
</dbReference>
<dbReference type="EMBL" id="JAYWMA010000006">
    <property type="protein sequence ID" value="MEX3528712.1"/>
    <property type="molecule type" value="Genomic_DNA"/>
</dbReference>
<reference evidence="9" key="3">
    <citation type="submission" date="2024-01" db="EMBL/GenBank/DDBJ databases">
        <authorList>
            <person name="De La Cruz K.F."/>
            <person name="Townsend E.C."/>
            <person name="Salamzade R."/>
            <person name="Kalan L.R."/>
        </authorList>
    </citation>
    <scope>NUCLEOTIDE SEQUENCE</scope>
    <source>
        <strain evidence="9">LK2569</strain>
    </source>
</reference>
<gene>
    <name evidence="7 10" type="primary">pgl</name>
    <name evidence="10" type="ORF">HF852_00805</name>
    <name evidence="9" type="ORF">VVR64_06495</name>
</gene>
<proteinExistence type="inferred from homology"/>
<evidence type="ECO:0000256" key="3">
    <source>
        <dbReference type="ARBA" id="ARBA00004961"/>
    </source>
</evidence>
<dbReference type="PANTHER" id="PTHR11054:SF0">
    <property type="entry name" value="6-PHOSPHOGLUCONOLACTONASE"/>
    <property type="match status" value="1"/>
</dbReference>
<evidence type="ECO:0000256" key="7">
    <source>
        <dbReference type="RuleBase" id="RU365095"/>
    </source>
</evidence>
<sequence>MTATLPAPEFSRHSDQDALVEAARARFVDVVAEAQGADGLARIAVTGGGAGIGLLAALAADSGDVDWSRVMVFFGDERFVPEESPDRNVGQAREALFDHVDIPESYIFPIAPSGGAYLEDPVCAADAYADILAMHAPDGFDLHLLGMGGEGHVNSLFPHTPAIAETERTVVEVRDCPKPPPTRVSLTLPAVNASQRVWLLVAGEAKAEAVKAIADGADPAEWPASGVRGKAETIVFVDEAAASML</sequence>
<dbReference type="GO" id="GO:0005975">
    <property type="term" value="P:carbohydrate metabolic process"/>
    <property type="evidence" value="ECO:0007669"/>
    <property type="project" value="UniProtKB-UniRule"/>
</dbReference>
<dbReference type="Gene3D" id="3.40.50.1360">
    <property type="match status" value="1"/>
</dbReference>
<dbReference type="InterPro" id="IPR006148">
    <property type="entry name" value="Glc/Gal-6P_isomerase"/>
</dbReference>
<dbReference type="EMBL" id="JABAGA010000001">
    <property type="protein sequence ID" value="NMF08160.1"/>
    <property type="molecule type" value="Genomic_DNA"/>
</dbReference>
<dbReference type="InterPro" id="IPR037171">
    <property type="entry name" value="NagB/RpiA_transferase-like"/>
</dbReference>
<dbReference type="SUPFAM" id="SSF100950">
    <property type="entry name" value="NagB/RpiA/CoA transferase-like"/>
    <property type="match status" value="1"/>
</dbReference>
<name>A0A494RNB3_9CORY</name>
<feature type="domain" description="Glucosamine/galactosamine-6-phosphate isomerase" evidence="8">
    <location>
        <begin position="15"/>
        <end position="233"/>
    </location>
</feature>
<dbReference type="GO" id="GO:0017057">
    <property type="term" value="F:6-phosphogluconolactonase activity"/>
    <property type="evidence" value="ECO:0007669"/>
    <property type="project" value="UniProtKB-UniRule"/>
</dbReference>
<dbReference type="GeneID" id="95321927"/>
<comment type="pathway">
    <text evidence="3 7">Carbohydrate degradation; pentose phosphate pathway; D-ribulose 5-phosphate from D-glucose 6-phosphate (oxidative stage): step 2/3.</text>
</comment>
<dbReference type="EC" id="3.1.1.31" evidence="5 7"/>
<dbReference type="RefSeq" id="WP_060925664.1">
    <property type="nucleotide sequence ID" value="NZ_CP032788.1"/>
</dbReference>
<dbReference type="PANTHER" id="PTHR11054">
    <property type="entry name" value="6-PHOSPHOGLUCONOLACTONASE"/>
    <property type="match status" value="1"/>
</dbReference>
<dbReference type="InterPro" id="IPR039104">
    <property type="entry name" value="6PGL"/>
</dbReference>
<dbReference type="Proteomes" id="UP001558353">
    <property type="component" value="Unassembled WGS sequence"/>
</dbReference>
<evidence type="ECO:0000313" key="10">
    <source>
        <dbReference type="EMBL" id="NMF08160.1"/>
    </source>
</evidence>
<evidence type="ECO:0000256" key="4">
    <source>
        <dbReference type="ARBA" id="ARBA00010662"/>
    </source>
</evidence>
<reference evidence="9 12" key="2">
    <citation type="journal article" date="2024" name="Fungal Genet. Biol.">
        <title>The porcine skin microbiome exhibits broad fungal antagonism.</title>
        <authorList>
            <person name="De La Cruz K.F."/>
            <person name="Townsend E.C."/>
            <person name="Alex Cheong J.Z."/>
            <person name="Salamzade R."/>
            <person name="Liu A."/>
            <person name="Sandstrom S."/>
            <person name="Davila E."/>
            <person name="Huang L."/>
            <person name="Xu K.H."/>
            <person name="Wu S.Y."/>
            <person name="Meudt J.J."/>
            <person name="Shanmuganayagam D."/>
            <person name="Gibson A.L.F."/>
            <person name="Kalan L.R."/>
        </authorList>
    </citation>
    <scope>NUCLEOTIDE SEQUENCE [LARGE SCALE GENOMIC DNA]</scope>
    <source>
        <strain evidence="9 12">LK2569</strain>
    </source>
</reference>
<accession>A0A494RNB3</accession>
<dbReference type="InterPro" id="IPR005900">
    <property type="entry name" value="6-phosphogluconolactonase_DevB"/>
</dbReference>
<dbReference type="UniPathway" id="UPA00115">
    <property type="reaction ID" value="UER00409"/>
</dbReference>
<dbReference type="Pfam" id="PF01182">
    <property type="entry name" value="Glucosamine_iso"/>
    <property type="match status" value="1"/>
</dbReference>
<keyword evidence="12" id="KW-1185">Reference proteome</keyword>
<comment type="function">
    <text evidence="2 7">Hydrolysis of 6-phosphogluconolactone to 6-phosphogluconate.</text>
</comment>
<organism evidence="10 11">
    <name type="scientific">Corynebacterium xerosis</name>
    <dbReference type="NCBI Taxonomy" id="1725"/>
    <lineage>
        <taxon>Bacteria</taxon>
        <taxon>Bacillati</taxon>
        <taxon>Actinomycetota</taxon>
        <taxon>Actinomycetes</taxon>
        <taxon>Mycobacteriales</taxon>
        <taxon>Corynebacteriaceae</taxon>
        <taxon>Corynebacterium</taxon>
    </lineage>
</organism>
<evidence type="ECO:0000313" key="11">
    <source>
        <dbReference type="Proteomes" id="UP000589552"/>
    </source>
</evidence>
<evidence type="ECO:0000313" key="9">
    <source>
        <dbReference type="EMBL" id="MEX3528712.1"/>
    </source>
</evidence>
<evidence type="ECO:0000256" key="1">
    <source>
        <dbReference type="ARBA" id="ARBA00000832"/>
    </source>
</evidence>